<dbReference type="NCBIfam" id="NF047579">
    <property type="entry name" value="LIC_13029_fam"/>
    <property type="match status" value="1"/>
</dbReference>
<dbReference type="AlphaFoldDB" id="A0A2P2DVE9"/>
<dbReference type="Proteomes" id="UP000245133">
    <property type="component" value="Unassembled WGS sequence"/>
</dbReference>
<proteinExistence type="predicted"/>
<dbReference type="EMBL" id="BFBB01000001">
    <property type="protein sequence ID" value="GBF48585.1"/>
    <property type="molecule type" value="Genomic_DNA"/>
</dbReference>
<name>A0A2P2DVE9_9LEPT</name>
<evidence type="ECO:0000313" key="2">
    <source>
        <dbReference type="Proteomes" id="UP000245133"/>
    </source>
</evidence>
<keyword evidence="2" id="KW-1185">Reference proteome</keyword>
<protein>
    <submittedName>
        <fullName evidence="1">Uncharacterized protein</fullName>
    </submittedName>
</protein>
<dbReference type="RefSeq" id="WP_108972544.1">
    <property type="nucleotide sequence ID" value="NZ_BFBB01000001.1"/>
</dbReference>
<evidence type="ECO:0000313" key="1">
    <source>
        <dbReference type="EMBL" id="GBF48585.1"/>
    </source>
</evidence>
<comment type="caution">
    <text evidence="1">The sequence shown here is derived from an EMBL/GenBank/DDBJ whole genome shotgun (WGS) entry which is preliminary data.</text>
</comment>
<accession>A0A2P2DVE9</accession>
<sequence length="290" mass="33791">MVKESWKKVDPALLLWRSLARQPEYRMGALHLNPEITIRTFKNQKARYLEAGRFEFILAMKELLKPVSQLENEKMEYLIFRSFDAYQKEVAYSQGSDTQFSIDIVFQFIEFLCQEKTKEDITSLLQKETSLEKKEVDSIIQHIKAFNKLGAYFTKVNHLKKTIENGEQIIAAIATAFPEITWLALESMFYLLVAQHALASKYSCESLLKGWMNEYGFDENQYVVVANFFPPGTSLLDFSGRYTEAIRTLIRIKEKERPEYDLLLLRSIGNYFSSWIVKVAHQMETDLQTA</sequence>
<gene>
    <name evidence="1" type="ORF">LPTSP4_00840</name>
</gene>
<reference evidence="1 2" key="1">
    <citation type="submission" date="2018-02" db="EMBL/GenBank/DDBJ databases">
        <title>Novel Leptospira species isolated from soil and water in Japan.</title>
        <authorList>
            <person name="Nakao R."/>
            <person name="Masuzawa T."/>
        </authorList>
    </citation>
    <scope>NUCLEOTIDE SEQUENCE [LARGE SCALE GENOMIC DNA]</scope>
    <source>
        <strain evidence="1 2">YH101</strain>
    </source>
</reference>
<organism evidence="1 2">
    <name type="scientific">Leptospira ryugenii</name>
    <dbReference type="NCBI Taxonomy" id="1917863"/>
    <lineage>
        <taxon>Bacteria</taxon>
        <taxon>Pseudomonadati</taxon>
        <taxon>Spirochaetota</taxon>
        <taxon>Spirochaetia</taxon>
        <taxon>Leptospirales</taxon>
        <taxon>Leptospiraceae</taxon>
        <taxon>Leptospira</taxon>
    </lineage>
</organism>
<dbReference type="OrthoDB" id="319038at2"/>